<evidence type="ECO:0000256" key="1">
    <source>
        <dbReference type="SAM" id="MobiDB-lite"/>
    </source>
</evidence>
<dbReference type="EMBL" id="JAJKFW010000057">
    <property type="protein sequence ID" value="MCC9644572.1"/>
    <property type="molecule type" value="Genomic_DNA"/>
</dbReference>
<feature type="domain" description="DUF58" evidence="3">
    <location>
        <begin position="242"/>
        <end position="332"/>
    </location>
</feature>
<dbReference type="Proteomes" id="UP001430306">
    <property type="component" value="Unassembled WGS sequence"/>
</dbReference>
<dbReference type="InterPro" id="IPR002881">
    <property type="entry name" value="DUF58"/>
</dbReference>
<evidence type="ECO:0000259" key="3">
    <source>
        <dbReference type="Pfam" id="PF01882"/>
    </source>
</evidence>
<evidence type="ECO:0000313" key="5">
    <source>
        <dbReference type="Proteomes" id="UP001430306"/>
    </source>
</evidence>
<organism evidence="4 5">
    <name type="scientific">Rhodopirellula halodulae</name>
    <dbReference type="NCBI Taxonomy" id="2894198"/>
    <lineage>
        <taxon>Bacteria</taxon>
        <taxon>Pseudomonadati</taxon>
        <taxon>Planctomycetota</taxon>
        <taxon>Planctomycetia</taxon>
        <taxon>Pirellulales</taxon>
        <taxon>Pirellulaceae</taxon>
        <taxon>Rhodopirellula</taxon>
    </lineage>
</organism>
<keyword evidence="2" id="KW-0472">Membrane</keyword>
<evidence type="ECO:0000313" key="4">
    <source>
        <dbReference type="EMBL" id="MCC9644572.1"/>
    </source>
</evidence>
<accession>A0ABS8NNR3</accession>
<protein>
    <submittedName>
        <fullName evidence="4">DUF58 domain-containing protein</fullName>
    </submittedName>
</protein>
<evidence type="ECO:0000256" key="2">
    <source>
        <dbReference type="SAM" id="Phobius"/>
    </source>
</evidence>
<feature type="transmembrane region" description="Helical" evidence="2">
    <location>
        <begin position="30"/>
        <end position="63"/>
    </location>
</feature>
<reference evidence="4" key="1">
    <citation type="submission" date="2021-11" db="EMBL/GenBank/DDBJ databases">
        <title>Genome sequence.</title>
        <authorList>
            <person name="Sun Q."/>
        </authorList>
    </citation>
    <scope>NUCLEOTIDE SEQUENCE</scope>
    <source>
        <strain evidence="4">JC740</strain>
    </source>
</reference>
<dbReference type="PANTHER" id="PTHR34351">
    <property type="entry name" value="SLR1927 PROTEIN-RELATED"/>
    <property type="match status" value="1"/>
</dbReference>
<proteinExistence type="predicted"/>
<feature type="region of interest" description="Disordered" evidence="1">
    <location>
        <begin position="1"/>
        <end position="23"/>
    </location>
</feature>
<keyword evidence="2" id="KW-0812">Transmembrane</keyword>
<name>A0ABS8NNR3_9BACT</name>
<keyword evidence="2" id="KW-1133">Transmembrane helix</keyword>
<keyword evidence="5" id="KW-1185">Reference proteome</keyword>
<dbReference type="Pfam" id="PF01882">
    <property type="entry name" value="DUF58"/>
    <property type="match status" value="1"/>
</dbReference>
<comment type="caution">
    <text evidence="4">The sequence shown here is derived from an EMBL/GenBank/DDBJ whole genome shotgun (WGS) entry which is preliminary data.</text>
</comment>
<gene>
    <name evidence="4" type="ORF">LOC71_20045</name>
</gene>
<sequence>MSNQASDDTVKHRVTDDDVISPSSPSRWRVVVVVCAIVLALGMVAGAGLWMTAAITVAAVIAIGNWVAAEWSRGVVAVRLDLPEEGRDIEVVIGSRVPVTVNITNQGRLPVAWVLAEDLMPRGAARGAQQSQGSLFDPRQTPLPIEGDRLAVMALMPGQTKAIQYSVRCVRRGYFQIGPMVLETGDPVGMFRRYRLGARPMYITVLPKIQLLSTYEIGSRRPIGEIKIRASSMTDPTRLRGIREWQIGDPLRSVHWAATARTGTLHSKVYEPSSVAGATLVLDLHVETNPDRHEPLRTDLTITTAASIAAALHDAGEPFGLATNGRDAADRIRTEGFRGDHRVRDASVKAAGLKNKNDRLRPVLVDVDRGPVQLKEVVRTLARLERTDGLTLAEFLVETESRLSSETTLLVMLQQATEADIGALVGLSRRGWAIAVIINTLDLDRYSRIAGPLLAEKIHVSHLKDEDSIMDVCRAQMAR</sequence>
<dbReference type="PANTHER" id="PTHR34351:SF2">
    <property type="entry name" value="DUF58 DOMAIN-CONTAINING PROTEIN"/>
    <property type="match status" value="1"/>
</dbReference>